<dbReference type="PANTHER" id="PTHR47469">
    <property type="entry name" value="MONOOXYGENASE-LIKE"/>
    <property type="match status" value="1"/>
</dbReference>
<reference evidence="3" key="1">
    <citation type="submission" date="2021-07" db="EMBL/GenBank/DDBJ databases">
        <authorList>
            <person name="Durling M."/>
        </authorList>
    </citation>
    <scope>NUCLEOTIDE SEQUENCE</scope>
</reference>
<name>A0A9N9PZX5_9HELO</name>
<organism evidence="3 4">
    <name type="scientific">Hymenoscyphus fraxineus</name>
    <dbReference type="NCBI Taxonomy" id="746836"/>
    <lineage>
        <taxon>Eukaryota</taxon>
        <taxon>Fungi</taxon>
        <taxon>Dikarya</taxon>
        <taxon>Ascomycota</taxon>
        <taxon>Pezizomycotina</taxon>
        <taxon>Leotiomycetes</taxon>
        <taxon>Helotiales</taxon>
        <taxon>Helotiaceae</taxon>
        <taxon>Hymenoscyphus</taxon>
    </lineage>
</organism>
<feature type="domain" description="2,6-dihydroxypyridine 3-monooxygenase substrate binding" evidence="2">
    <location>
        <begin position="253"/>
        <end position="344"/>
    </location>
</feature>
<keyword evidence="1" id="KW-0812">Transmembrane</keyword>
<dbReference type="Gene3D" id="3.30.9.60">
    <property type="match status" value="2"/>
</dbReference>
<dbReference type="PRINTS" id="PR00420">
    <property type="entry name" value="RNGMNOXGNASE"/>
</dbReference>
<comment type="caution">
    <text evidence="3">The sequence shown here is derived from an EMBL/GenBank/DDBJ whole genome shotgun (WGS) entry which is preliminary data.</text>
</comment>
<dbReference type="InterPro" id="IPR036188">
    <property type="entry name" value="FAD/NAD-bd_sf"/>
</dbReference>
<dbReference type="SUPFAM" id="SSF54373">
    <property type="entry name" value="FAD-linked reductases, C-terminal domain"/>
    <property type="match status" value="2"/>
</dbReference>
<gene>
    <name evidence="3" type="ORF">HYFRA_00006087</name>
</gene>
<dbReference type="SUPFAM" id="SSF51905">
    <property type="entry name" value="FAD/NAD(P)-binding domain"/>
    <property type="match status" value="1"/>
</dbReference>
<dbReference type="Gene3D" id="3.50.50.60">
    <property type="entry name" value="FAD/NAD(P)-binding domain"/>
    <property type="match status" value="1"/>
</dbReference>
<dbReference type="Pfam" id="PF22607">
    <property type="entry name" value="FAD_binding-like"/>
    <property type="match status" value="1"/>
</dbReference>
<evidence type="ECO:0000259" key="2">
    <source>
        <dbReference type="Pfam" id="PF22607"/>
    </source>
</evidence>
<dbReference type="AlphaFoldDB" id="A0A9N9PZX5"/>
<dbReference type="InterPro" id="IPR053212">
    <property type="entry name" value="DHP_3-monooxygenase"/>
</dbReference>
<keyword evidence="4" id="KW-1185">Reference proteome</keyword>
<protein>
    <recommendedName>
        <fullName evidence="2">2,6-dihydroxypyridine 3-monooxygenase substrate binding domain-containing protein</fullName>
    </recommendedName>
</protein>
<dbReference type="OrthoDB" id="16820at2759"/>
<evidence type="ECO:0000313" key="4">
    <source>
        <dbReference type="Proteomes" id="UP000696280"/>
    </source>
</evidence>
<dbReference type="PANTHER" id="PTHR47469:SF2">
    <property type="entry name" value="OS06G0597600 PROTEIN"/>
    <property type="match status" value="1"/>
</dbReference>
<keyword evidence="1" id="KW-0472">Membrane</keyword>
<evidence type="ECO:0000313" key="3">
    <source>
        <dbReference type="EMBL" id="CAG8961553.1"/>
    </source>
</evidence>
<dbReference type="InterPro" id="IPR054707">
    <property type="entry name" value="DhpH_subs-bd"/>
</dbReference>
<accession>A0A9N9PZX5</accession>
<keyword evidence="1" id="KW-1133">Transmembrane helix</keyword>
<feature type="transmembrane region" description="Helical" evidence="1">
    <location>
        <begin position="419"/>
        <end position="443"/>
    </location>
</feature>
<evidence type="ECO:0000256" key="1">
    <source>
        <dbReference type="SAM" id="Phobius"/>
    </source>
</evidence>
<dbReference type="Proteomes" id="UP000696280">
    <property type="component" value="Unassembled WGS sequence"/>
</dbReference>
<dbReference type="EMBL" id="CAJVRL010000115">
    <property type="protein sequence ID" value="CAG8961553.1"/>
    <property type="molecule type" value="Genomic_DNA"/>
</dbReference>
<sequence length="454" mass="49713">MALPKMDIVIIGGSNTGLMNGIILKRLGHNIHILEKNTQTTRSDLAAGITTHPAFEKFMEVHDKSQEPWSIVSPGLQFLNKDGGAKRKVEKALHMTSWGFIYHRLRANFDGLASEFCKGPPPVKEEGDGDVTFDEGKVATAVELVGEKVQVTYDDVSGEKTKESLTVMADFVIIANGANSSLRAKLFPGLEREYAGYVAFRGTVPESEVSEETKKVFDPRLSYYTYKNGYILLYIIPGQNGSLTPGSRRYNWVCYIIPGQNGSLTPGSRRYNWVWYHPLPSSSPSFPQIMTDTHGTLHRNTLPAGTMSPTAWSTYTTLATTVMNPPFNEVIQKTSTPFITAISDIASPSALALSNKVLLAGEALNLVRPHLALSTTSSASQALLLESVFKGEIGIEEWERRVLYTAKTDSLKTNAFGTFLLYGFSTAAGWAVKLLGAVVMGMWPFRLLGGKKSG</sequence>
<proteinExistence type="predicted"/>